<comment type="caution">
    <text evidence="2">The sequence shown here is derived from an EMBL/GenBank/DDBJ whole genome shotgun (WGS) entry which is preliminary data.</text>
</comment>
<evidence type="ECO:0000313" key="2">
    <source>
        <dbReference type="EMBL" id="MCV3289638.1"/>
    </source>
</evidence>
<dbReference type="Proteomes" id="UP001208651">
    <property type="component" value="Unassembled WGS sequence"/>
</dbReference>
<dbReference type="RefSeq" id="WP_163148332.1">
    <property type="nucleotide sequence ID" value="NZ_JAJVCY010000031.1"/>
</dbReference>
<gene>
    <name evidence="2" type="ORF">LZT28_15510</name>
</gene>
<keyword evidence="1" id="KW-1133">Transmembrane helix</keyword>
<name>A0AAW5RN78_AERME</name>
<feature type="transmembrane region" description="Helical" evidence="1">
    <location>
        <begin position="54"/>
        <end position="76"/>
    </location>
</feature>
<dbReference type="InterPro" id="IPR001646">
    <property type="entry name" value="5peptide_repeat"/>
</dbReference>
<organism evidence="2 3">
    <name type="scientific">Aeromonas media</name>
    <dbReference type="NCBI Taxonomy" id="651"/>
    <lineage>
        <taxon>Bacteria</taxon>
        <taxon>Pseudomonadati</taxon>
        <taxon>Pseudomonadota</taxon>
        <taxon>Gammaproteobacteria</taxon>
        <taxon>Aeromonadales</taxon>
        <taxon>Aeromonadaceae</taxon>
        <taxon>Aeromonas</taxon>
    </lineage>
</organism>
<accession>A0AAW5RN78</accession>
<dbReference type="SUPFAM" id="SSF141571">
    <property type="entry name" value="Pentapeptide repeat-like"/>
    <property type="match status" value="1"/>
</dbReference>
<sequence length="280" mass="32012">MFNVVNKTPLRAVSSLFLLILLIVVFLTLCWDFVSSHIFPNTTIGLYNKSFWENVLVEAHGMVFDILIIGVVVVWLDTRRSIYNERKNMINELNDMSYLDLPEVNHRKIGLMYRLNKLGVMNFNVDELIISSVRVNGLNVKDSTLNNLKIMKSLISETSFTETTLLRADFSETQIKSTLFLGCKMKKVAFINATAHGVDYSHSNLERAKFINADVQSSIFKECNLREVNFENANLRNANFRGAKYLKAANLLRAKCLDYIVVDDELKNELKSLRSDIKGL</sequence>
<feature type="transmembrane region" description="Helical" evidence="1">
    <location>
        <begin position="12"/>
        <end position="34"/>
    </location>
</feature>
<dbReference type="Gene3D" id="2.160.20.80">
    <property type="entry name" value="E3 ubiquitin-protein ligase SopA"/>
    <property type="match status" value="1"/>
</dbReference>
<dbReference type="EMBL" id="JAJVCY010000031">
    <property type="protein sequence ID" value="MCV3289638.1"/>
    <property type="molecule type" value="Genomic_DNA"/>
</dbReference>
<dbReference type="PANTHER" id="PTHR14136">
    <property type="entry name" value="BTB_POZ DOMAIN-CONTAINING PROTEIN KCTD9"/>
    <property type="match status" value="1"/>
</dbReference>
<dbReference type="PANTHER" id="PTHR14136:SF17">
    <property type="entry name" value="BTB_POZ DOMAIN-CONTAINING PROTEIN KCTD9"/>
    <property type="match status" value="1"/>
</dbReference>
<proteinExistence type="predicted"/>
<dbReference type="Pfam" id="PF13599">
    <property type="entry name" value="Pentapeptide_4"/>
    <property type="match status" value="1"/>
</dbReference>
<keyword evidence="1" id="KW-0812">Transmembrane</keyword>
<reference evidence="2" key="1">
    <citation type="submission" date="2022-01" db="EMBL/GenBank/DDBJ databases">
        <title>Comparison of Fish pathogen Aeromonas spp.</title>
        <authorList>
            <person name="Dubey S."/>
            <person name="Sorum H."/>
            <person name="Munangandu H.M."/>
        </authorList>
    </citation>
    <scope>NUCLEOTIDE SEQUENCE</scope>
    <source>
        <strain evidence="2">SD/21-15</strain>
    </source>
</reference>
<keyword evidence="1" id="KW-0472">Membrane</keyword>
<evidence type="ECO:0000256" key="1">
    <source>
        <dbReference type="SAM" id="Phobius"/>
    </source>
</evidence>
<dbReference type="AlphaFoldDB" id="A0AAW5RN78"/>
<dbReference type="InterPro" id="IPR051082">
    <property type="entry name" value="Pentapeptide-BTB/POZ_domain"/>
</dbReference>
<evidence type="ECO:0000313" key="3">
    <source>
        <dbReference type="Proteomes" id="UP001208651"/>
    </source>
</evidence>
<protein>
    <submittedName>
        <fullName evidence="2">Pentapeptide repeat-containing protein</fullName>
    </submittedName>
</protein>